<evidence type="ECO:0000313" key="2">
    <source>
        <dbReference type="Proteomes" id="UP000001510"/>
    </source>
</evidence>
<protein>
    <submittedName>
        <fullName evidence="1">Uncharacterized protein</fullName>
    </submittedName>
</protein>
<dbReference type="KEGG" id="mar:MAE_51080"/>
<evidence type="ECO:0000313" key="1">
    <source>
        <dbReference type="EMBL" id="BAG04930.1"/>
    </source>
</evidence>
<dbReference type="Proteomes" id="UP000001510">
    <property type="component" value="Chromosome"/>
</dbReference>
<dbReference type="AlphaFoldDB" id="B0JX43"/>
<dbReference type="PaxDb" id="449447-MAE_51080"/>
<name>B0JX43_MICAN</name>
<accession>B0JX43</accession>
<sequence>MKELCGIRTTLTALAGKLLRARNAADPVTTVDSFLIAIEVFMFRNFPQNK</sequence>
<dbReference type="EMBL" id="AP009552">
    <property type="protein sequence ID" value="BAG04930.1"/>
    <property type="molecule type" value="Genomic_DNA"/>
</dbReference>
<keyword evidence="2" id="KW-1185">Reference proteome</keyword>
<dbReference type="EnsemblBacteria" id="BAG04930">
    <property type="protein sequence ID" value="BAG04930"/>
    <property type="gene ID" value="MAE_51080"/>
</dbReference>
<organism evidence="1 2">
    <name type="scientific">Microcystis aeruginosa (strain NIES-843 / IAM M-2473)</name>
    <dbReference type="NCBI Taxonomy" id="449447"/>
    <lineage>
        <taxon>Bacteria</taxon>
        <taxon>Bacillati</taxon>
        <taxon>Cyanobacteriota</taxon>
        <taxon>Cyanophyceae</taxon>
        <taxon>Oscillatoriophycideae</taxon>
        <taxon>Chroococcales</taxon>
        <taxon>Microcystaceae</taxon>
        <taxon>Microcystis</taxon>
    </lineage>
</organism>
<dbReference type="HOGENOM" id="CLU_3119840_0_0_3"/>
<reference evidence="1 2" key="1">
    <citation type="journal article" date="2007" name="DNA Res.">
        <title>Complete genomic structure of the bloom-forming toxic cyanobacterium Microcystis aeruginosa NIES-843.</title>
        <authorList>
            <person name="Kaneko T."/>
            <person name="Nakajima N."/>
            <person name="Okamoto S."/>
            <person name="Suzuki I."/>
            <person name="Tanabe Y."/>
            <person name="Tamaoki M."/>
            <person name="Nakamura Y."/>
            <person name="Kasai F."/>
            <person name="Watanabe A."/>
            <person name="Kawashima K."/>
            <person name="Kishida Y."/>
            <person name="Ono A."/>
            <person name="Shimizu Y."/>
            <person name="Takahashi C."/>
            <person name="Minami C."/>
            <person name="Fujishiro T."/>
            <person name="Kohara M."/>
            <person name="Katoh M."/>
            <person name="Nakazaki N."/>
            <person name="Nakayama S."/>
            <person name="Yamada M."/>
            <person name="Tabata S."/>
            <person name="Watanabe M.M."/>
        </authorList>
    </citation>
    <scope>NUCLEOTIDE SEQUENCE [LARGE SCALE GENOMIC DNA]</scope>
    <source>
        <strain evidence="2">NIES-843 / IAM M-247</strain>
    </source>
</reference>
<gene>
    <name evidence="1" type="ordered locus">MAE_51080</name>
</gene>
<proteinExistence type="predicted"/>